<feature type="transmembrane region" description="Helical" evidence="1">
    <location>
        <begin position="193"/>
        <end position="214"/>
    </location>
</feature>
<organism evidence="2 3">
    <name type="scientific">Fusarium albosuccineum</name>
    <dbReference type="NCBI Taxonomy" id="1237068"/>
    <lineage>
        <taxon>Eukaryota</taxon>
        <taxon>Fungi</taxon>
        <taxon>Dikarya</taxon>
        <taxon>Ascomycota</taxon>
        <taxon>Pezizomycotina</taxon>
        <taxon>Sordariomycetes</taxon>
        <taxon>Hypocreomycetidae</taxon>
        <taxon>Hypocreales</taxon>
        <taxon>Nectriaceae</taxon>
        <taxon>Fusarium</taxon>
        <taxon>Fusarium decemcellulare species complex</taxon>
    </lineage>
</organism>
<feature type="transmembrane region" description="Helical" evidence="1">
    <location>
        <begin position="121"/>
        <end position="146"/>
    </location>
</feature>
<evidence type="ECO:0000256" key="1">
    <source>
        <dbReference type="SAM" id="Phobius"/>
    </source>
</evidence>
<name>A0A8H4P2N9_9HYPO</name>
<dbReference type="EMBL" id="JAADYS010001977">
    <property type="protein sequence ID" value="KAF4460289.1"/>
    <property type="molecule type" value="Genomic_DNA"/>
</dbReference>
<keyword evidence="3" id="KW-1185">Reference proteome</keyword>
<keyword evidence="1" id="KW-0472">Membrane</keyword>
<keyword evidence="1" id="KW-1133">Transmembrane helix</keyword>
<accession>A0A8H4P2N9</accession>
<dbReference type="Proteomes" id="UP000554235">
    <property type="component" value="Unassembled WGS sequence"/>
</dbReference>
<protein>
    <submittedName>
        <fullName evidence="2">Uncharacterized protein</fullName>
    </submittedName>
</protein>
<evidence type="ECO:0000313" key="3">
    <source>
        <dbReference type="Proteomes" id="UP000554235"/>
    </source>
</evidence>
<sequence length="221" mass="23289">MTVSTQDPFLTLDTGHTQFERDVLSRSLLDPVGTVQTRETKVGGRTADPLALVVVRGESLITASVHGCSIGTKYGCVQRKGDPECAQLPLGSNDAFDTLLDISPTTETLARILRHTPPLTIFPTIGLIFAVASSSICIATSGAVTFPRKDLINLSLSGLALAFFGFFAGLVLAICSTALGLETLTSGKLERGFVYPASISTAALSFVHFTVVLLEAVADND</sequence>
<dbReference type="OrthoDB" id="5057964at2759"/>
<evidence type="ECO:0000313" key="2">
    <source>
        <dbReference type="EMBL" id="KAF4460289.1"/>
    </source>
</evidence>
<reference evidence="2 3" key="1">
    <citation type="submission" date="2020-01" db="EMBL/GenBank/DDBJ databases">
        <title>Identification and distribution of gene clusters putatively required for synthesis of sphingolipid metabolism inhibitors in phylogenetically diverse species of the filamentous fungus Fusarium.</title>
        <authorList>
            <person name="Kim H.-S."/>
            <person name="Busman M."/>
            <person name="Brown D.W."/>
            <person name="Divon H."/>
            <person name="Uhlig S."/>
            <person name="Proctor R.H."/>
        </authorList>
    </citation>
    <scope>NUCLEOTIDE SEQUENCE [LARGE SCALE GENOMIC DNA]</scope>
    <source>
        <strain evidence="2 3">NRRL 20459</strain>
    </source>
</reference>
<feature type="transmembrane region" description="Helical" evidence="1">
    <location>
        <begin position="158"/>
        <end position="181"/>
    </location>
</feature>
<proteinExistence type="predicted"/>
<dbReference type="AlphaFoldDB" id="A0A8H4P2N9"/>
<comment type="caution">
    <text evidence="2">The sequence shown here is derived from an EMBL/GenBank/DDBJ whole genome shotgun (WGS) entry which is preliminary data.</text>
</comment>
<keyword evidence="1" id="KW-0812">Transmembrane</keyword>
<gene>
    <name evidence="2" type="ORF">FALBO_12940</name>
</gene>